<dbReference type="OrthoDB" id="387347at2157"/>
<protein>
    <submittedName>
        <fullName evidence="2">Uncharacterized protein</fullName>
    </submittedName>
</protein>
<evidence type="ECO:0000256" key="1">
    <source>
        <dbReference type="SAM" id="Phobius"/>
    </source>
</evidence>
<keyword evidence="3" id="KW-1185">Reference proteome</keyword>
<feature type="transmembrane region" description="Helical" evidence="1">
    <location>
        <begin position="200"/>
        <end position="221"/>
    </location>
</feature>
<keyword evidence="1" id="KW-0472">Membrane</keyword>
<feature type="transmembrane region" description="Helical" evidence="1">
    <location>
        <begin position="51"/>
        <end position="70"/>
    </location>
</feature>
<organism evidence="2 3">
    <name type="scientific">Methanolobus vulcani</name>
    <dbReference type="NCBI Taxonomy" id="38026"/>
    <lineage>
        <taxon>Archaea</taxon>
        <taxon>Methanobacteriati</taxon>
        <taxon>Methanobacteriota</taxon>
        <taxon>Stenosarchaea group</taxon>
        <taxon>Methanomicrobia</taxon>
        <taxon>Methanosarcinales</taxon>
        <taxon>Methanosarcinaceae</taxon>
        <taxon>Methanolobus</taxon>
    </lineage>
</organism>
<gene>
    <name evidence="2" type="ORF">FKV42_13560</name>
</gene>
<evidence type="ECO:0000313" key="2">
    <source>
        <dbReference type="EMBL" id="TQD23545.1"/>
    </source>
</evidence>
<keyword evidence="1" id="KW-1133">Transmembrane helix</keyword>
<dbReference type="AlphaFoldDB" id="A0A7Z8P0C5"/>
<comment type="caution">
    <text evidence="2">The sequence shown here is derived from an EMBL/GenBank/DDBJ whole genome shotgun (WGS) entry which is preliminary data.</text>
</comment>
<evidence type="ECO:0000313" key="3">
    <source>
        <dbReference type="Proteomes" id="UP000319335"/>
    </source>
</evidence>
<keyword evidence="1" id="KW-0812">Transmembrane</keyword>
<reference evidence="2 3" key="1">
    <citation type="submission" date="2019-06" db="EMBL/GenBank/DDBJ databases">
        <title>Draft genome sequence of Methanolobus vulcani B1d.</title>
        <authorList>
            <person name="Creighbaum A.J."/>
            <person name="Ticak T."/>
            <person name="Hariraju D."/>
            <person name="Arivett B.A."/>
            <person name="Ferguson D.J.Jr."/>
        </authorList>
    </citation>
    <scope>NUCLEOTIDE SEQUENCE [LARGE SCALE GENOMIC DNA]</scope>
    <source>
        <strain evidence="2 3">B1d</strain>
    </source>
</reference>
<dbReference type="RefSeq" id="WP_154810860.1">
    <property type="nucleotide sequence ID" value="NZ_VIAQ01000020.1"/>
</dbReference>
<dbReference type="EMBL" id="VIAQ01000020">
    <property type="protein sequence ID" value="TQD23545.1"/>
    <property type="molecule type" value="Genomic_DNA"/>
</dbReference>
<name>A0A7Z8P0C5_9EURY</name>
<accession>A0A7Z8P0C5</accession>
<proteinExistence type="predicted"/>
<feature type="transmembrane region" description="Helical" evidence="1">
    <location>
        <begin position="98"/>
        <end position="121"/>
    </location>
</feature>
<feature type="transmembrane region" description="Helical" evidence="1">
    <location>
        <begin position="133"/>
        <end position="152"/>
    </location>
</feature>
<sequence length="396" mass="45707">MITKITKSPEFQASICIGFLFSITVLSLGLYYNSLRTLAGSPKNPNPYPVIALFSLAIVTLIVYIISGWYKIKQKKKAELNTKKSTTVEYNSGDCFKYVPILSVLVIILLNFTNQITSFFIDFLNNSNASDTQIVTILLLIVAIWTGFRYWLMNYPIIRENKTLIAIILIVSIVLIIFFLTHNYAFSIVINYIHTQFTDIFIPLISAFAGAGAAALMYHVLEKKRKREQKTADFIDEFFSNDFTMHRASLYKTHKNATYGNNITYEDTILMEIARGFLYHVVGEYYEGNTQIDNLSEHQHMVIYFGYLKRLYFSIKKGQVNEDEIRNALSYGMRWHAELVLSICKKIEYLTKNESSYKIGNDTFCYRPPSFVDEIEKLHKELEIDNGSIHKKCPQK</sequence>
<feature type="transmembrane region" description="Helical" evidence="1">
    <location>
        <begin position="12"/>
        <end position="31"/>
    </location>
</feature>
<feature type="transmembrane region" description="Helical" evidence="1">
    <location>
        <begin position="164"/>
        <end position="194"/>
    </location>
</feature>
<dbReference type="Proteomes" id="UP000319335">
    <property type="component" value="Unassembled WGS sequence"/>
</dbReference>